<evidence type="ECO:0000313" key="2">
    <source>
        <dbReference type="EMBL" id="SDE17620.1"/>
    </source>
</evidence>
<feature type="chain" id="PRO_5009240609" evidence="1">
    <location>
        <begin position="23"/>
        <end position="545"/>
    </location>
</feature>
<name>A0A1G7ASE2_9ACTN</name>
<keyword evidence="1" id="KW-0732">Signal</keyword>
<dbReference type="OrthoDB" id="9787283at2"/>
<feature type="signal peptide" evidence="1">
    <location>
        <begin position="1"/>
        <end position="22"/>
    </location>
</feature>
<dbReference type="RefSeq" id="WP_090594281.1">
    <property type="nucleotide sequence ID" value="NZ_LT629688.1"/>
</dbReference>
<dbReference type="Pfam" id="PF01547">
    <property type="entry name" value="SBP_bac_1"/>
    <property type="match status" value="1"/>
</dbReference>
<dbReference type="AlphaFoldDB" id="A0A1G7ASE2"/>
<dbReference type="STRING" id="675864.SAMN04489747_2712"/>
<reference evidence="2 3" key="1">
    <citation type="submission" date="2016-10" db="EMBL/GenBank/DDBJ databases">
        <authorList>
            <person name="de Groot N.N."/>
        </authorList>
    </citation>
    <scope>NUCLEOTIDE SEQUENCE [LARGE SCALE GENOMIC DNA]</scope>
    <source>
        <strain evidence="2 3">MON 2.2</strain>
    </source>
</reference>
<accession>A0A1G7ASE2</accession>
<dbReference type="SUPFAM" id="SSF53850">
    <property type="entry name" value="Periplasmic binding protein-like II"/>
    <property type="match status" value="1"/>
</dbReference>
<gene>
    <name evidence="2" type="ORF">SAMN04489747_2712</name>
</gene>
<organism evidence="2 3">
    <name type="scientific">Auraticoccus monumenti</name>
    <dbReference type="NCBI Taxonomy" id="675864"/>
    <lineage>
        <taxon>Bacteria</taxon>
        <taxon>Bacillati</taxon>
        <taxon>Actinomycetota</taxon>
        <taxon>Actinomycetes</taxon>
        <taxon>Propionibacteriales</taxon>
        <taxon>Propionibacteriaceae</taxon>
        <taxon>Auraticoccus</taxon>
    </lineage>
</organism>
<evidence type="ECO:0000313" key="3">
    <source>
        <dbReference type="Proteomes" id="UP000198546"/>
    </source>
</evidence>
<dbReference type="PROSITE" id="PS51257">
    <property type="entry name" value="PROKAR_LIPOPROTEIN"/>
    <property type="match status" value="1"/>
</dbReference>
<dbReference type="Proteomes" id="UP000198546">
    <property type="component" value="Chromosome i"/>
</dbReference>
<keyword evidence="3" id="KW-1185">Reference proteome</keyword>
<dbReference type="Gene3D" id="3.40.190.10">
    <property type="entry name" value="Periplasmic binding protein-like II"/>
    <property type="match status" value="2"/>
</dbReference>
<dbReference type="InterPro" id="IPR006059">
    <property type="entry name" value="SBP"/>
</dbReference>
<evidence type="ECO:0000256" key="1">
    <source>
        <dbReference type="SAM" id="SignalP"/>
    </source>
</evidence>
<dbReference type="CDD" id="cd13583">
    <property type="entry name" value="PBP2_AlgQ_like_4"/>
    <property type="match status" value="1"/>
</dbReference>
<dbReference type="EMBL" id="LT629688">
    <property type="protein sequence ID" value="SDE17620.1"/>
    <property type="molecule type" value="Genomic_DNA"/>
</dbReference>
<proteinExistence type="predicted"/>
<protein>
    <submittedName>
        <fullName evidence="2">Carbohydrate ABC transporter substrate-binding protein, CUT1 family</fullName>
    </submittedName>
</protein>
<sequence length="545" mass="59977">MRSALRRTVAVGAALALTASLAACGGESTEEPVELGDKQVGAMADYTAGTQFTATEPLTFPLLYSDHPNYPLKEDWLLWQEITERTGVTFENTVVPMSDYSQKRSLLIGSGEAPLIISKTYPGEETAFVSSGAVLPVSQYLDLMPHFQQKVADWGMEADLDQLRQADGEFYVLPGLHEEAWQDYTVAVRTDVMEDLGLQTPETWEDFREVLRAVKAENPDEYPMSDRFNDSAPAGALMNIVAMTYGTSAGWGYDNEQWDEAAGAYTFTGTSPEYKEFVTYMHSLVEEGLLDPESFTQDDDSAIQKFVSGDSFAISTNAQTVVNDYRPALEDNVPGASVAKLPLPAGPAGSVVPGTTRLENGLMISSEALERDDFVALMQFVDWLWYSDEGLELVKWGVEGTTYTKDGSTWTLADDIDYVGMNPDAPKHLQKDFGFAGGVFAYGGTTELLESTFSEEEKEFQALMKQKQELPLPPPAPLTDVEREQATLVETPLTDFVTQATLQFVLGQRDLEEWDAYVAEAEAKGASTYIETVNEAQQRFAAENG</sequence>